<sequence>MGLFLNAAFDGTSWTESDEVQEPSSLGNGLTVSVHDSDIVWVSYAPSGPGEGVAWLHLTARACFGDDSIPPTDPDREAAGLTEWLASNWDPAGEVDDLPEVVRGFVVGDDDRPEEGASPFAEETLVSFLRAVRLPVPPTLA</sequence>
<evidence type="ECO:0000313" key="2">
    <source>
        <dbReference type="Proteomes" id="UP001150259"/>
    </source>
</evidence>
<keyword evidence="2" id="KW-1185">Reference proteome</keyword>
<proteinExistence type="predicted"/>
<dbReference type="EMBL" id="JAPFQL010000015">
    <property type="protein sequence ID" value="MDC5696682.1"/>
    <property type="molecule type" value="Genomic_DNA"/>
</dbReference>
<gene>
    <name evidence="1" type="ORF">OO014_05390</name>
</gene>
<reference evidence="1 2" key="1">
    <citation type="submission" date="2022-11" db="EMBL/GenBank/DDBJ databases">
        <title>Anaerobic phenanthrene biodegradation by a DNRA strain PheN6.</title>
        <authorList>
            <person name="Zhang Z."/>
        </authorList>
    </citation>
    <scope>NUCLEOTIDE SEQUENCE [LARGE SCALE GENOMIC DNA]</scope>
    <source>
        <strain evidence="1 2">PheN6</strain>
    </source>
</reference>
<evidence type="ECO:0000313" key="1">
    <source>
        <dbReference type="EMBL" id="MDC5696682.1"/>
    </source>
</evidence>
<name>A0ABT5GEL0_9MICO</name>
<protein>
    <submittedName>
        <fullName evidence="1">Uncharacterized protein</fullName>
    </submittedName>
</protein>
<organism evidence="1 2">
    <name type="scientific">Intrasporangium calvum</name>
    <dbReference type="NCBI Taxonomy" id="53358"/>
    <lineage>
        <taxon>Bacteria</taxon>
        <taxon>Bacillati</taxon>
        <taxon>Actinomycetota</taxon>
        <taxon>Actinomycetes</taxon>
        <taxon>Micrococcales</taxon>
        <taxon>Intrasporangiaceae</taxon>
        <taxon>Intrasporangium</taxon>
    </lineage>
</organism>
<comment type="caution">
    <text evidence="1">The sequence shown here is derived from an EMBL/GenBank/DDBJ whole genome shotgun (WGS) entry which is preliminary data.</text>
</comment>
<accession>A0ABT5GEL0</accession>
<dbReference type="Proteomes" id="UP001150259">
    <property type="component" value="Unassembled WGS sequence"/>
</dbReference>
<dbReference type="RefSeq" id="WP_272461258.1">
    <property type="nucleotide sequence ID" value="NZ_JAPFQL010000015.1"/>
</dbReference>